<keyword evidence="2" id="KW-1185">Reference proteome</keyword>
<evidence type="ECO:0000313" key="1">
    <source>
        <dbReference type="EMBL" id="KAJ5108260.1"/>
    </source>
</evidence>
<gene>
    <name evidence="1" type="ORF">N7456_004935</name>
</gene>
<dbReference type="InterPro" id="IPR035959">
    <property type="entry name" value="RutC-like_sf"/>
</dbReference>
<evidence type="ECO:0000313" key="2">
    <source>
        <dbReference type="Proteomes" id="UP001149165"/>
    </source>
</evidence>
<dbReference type="Proteomes" id="UP001149165">
    <property type="component" value="Unassembled WGS sequence"/>
</dbReference>
<dbReference type="SUPFAM" id="SSF55298">
    <property type="entry name" value="YjgF-like"/>
    <property type="match status" value="1"/>
</dbReference>
<dbReference type="OrthoDB" id="309640at2759"/>
<dbReference type="InterPro" id="IPR006175">
    <property type="entry name" value="YjgF/YER057c/UK114"/>
</dbReference>
<dbReference type="AlphaFoldDB" id="A0A9W9FYE4"/>
<dbReference type="Pfam" id="PF01042">
    <property type="entry name" value="Ribonuc_L-PSP"/>
    <property type="match status" value="1"/>
</dbReference>
<reference evidence="1" key="1">
    <citation type="submission" date="2022-11" db="EMBL/GenBank/DDBJ databases">
        <authorList>
            <person name="Petersen C."/>
        </authorList>
    </citation>
    <scope>NUCLEOTIDE SEQUENCE</scope>
    <source>
        <strain evidence="1">IBT 30069</strain>
    </source>
</reference>
<dbReference type="EMBL" id="JAPQKH010000003">
    <property type="protein sequence ID" value="KAJ5108260.1"/>
    <property type="molecule type" value="Genomic_DNA"/>
</dbReference>
<protein>
    <submittedName>
        <fullName evidence="1">Endoribonuclease l-PSP domain-containing protein</fullName>
    </submittedName>
</protein>
<comment type="caution">
    <text evidence="1">The sequence shown here is derived from an EMBL/GenBank/DDBJ whole genome shotgun (WGS) entry which is preliminary data.</text>
</comment>
<sequence>MPRENPLQSARASNPPGCLTDVANELRLSQAIVIPPNSSILVTSGQCGFKDDLSLPSDLRDEIMLAFENAEKTLQTAGATEGWKHVYQITTYAPRLDEAWLDAMQEAKQKYLGDNRPVWTGVTVPSLYGGARLEMTLNAFIPPLSSSNNCHERL</sequence>
<dbReference type="Gene3D" id="3.30.1330.40">
    <property type="entry name" value="RutC-like"/>
    <property type="match status" value="1"/>
</dbReference>
<name>A0A9W9FYE4_9EURO</name>
<accession>A0A9W9FYE4</accession>
<reference evidence="1" key="2">
    <citation type="journal article" date="2023" name="IMA Fungus">
        <title>Comparative genomic study of the Penicillium genus elucidates a diverse pangenome and 15 lateral gene transfer events.</title>
        <authorList>
            <person name="Petersen C."/>
            <person name="Sorensen T."/>
            <person name="Nielsen M.R."/>
            <person name="Sondergaard T.E."/>
            <person name="Sorensen J.L."/>
            <person name="Fitzpatrick D.A."/>
            <person name="Frisvad J.C."/>
            <person name="Nielsen K.L."/>
        </authorList>
    </citation>
    <scope>NUCLEOTIDE SEQUENCE</scope>
    <source>
        <strain evidence="1">IBT 30069</strain>
    </source>
</reference>
<proteinExistence type="predicted"/>
<organism evidence="1 2">
    <name type="scientific">Penicillium angulare</name>
    <dbReference type="NCBI Taxonomy" id="116970"/>
    <lineage>
        <taxon>Eukaryota</taxon>
        <taxon>Fungi</taxon>
        <taxon>Dikarya</taxon>
        <taxon>Ascomycota</taxon>
        <taxon>Pezizomycotina</taxon>
        <taxon>Eurotiomycetes</taxon>
        <taxon>Eurotiomycetidae</taxon>
        <taxon>Eurotiales</taxon>
        <taxon>Aspergillaceae</taxon>
        <taxon>Penicillium</taxon>
    </lineage>
</organism>